<evidence type="ECO:0000256" key="5">
    <source>
        <dbReference type="ARBA" id="ARBA00023134"/>
    </source>
</evidence>
<evidence type="ECO:0000313" key="9">
    <source>
        <dbReference type="EnsemblMetazoa" id="PPA27148.1"/>
    </source>
</evidence>
<feature type="compositionally biased region" description="Low complexity" evidence="8">
    <location>
        <begin position="621"/>
        <end position="637"/>
    </location>
</feature>
<evidence type="ECO:0000313" key="10">
    <source>
        <dbReference type="Proteomes" id="UP000005239"/>
    </source>
</evidence>
<evidence type="ECO:0000256" key="7">
    <source>
        <dbReference type="PROSITE-ProRule" id="PRU01052"/>
    </source>
</evidence>
<dbReference type="PANTHER" id="PTHR16450:SF1">
    <property type="entry name" value="PROTEIN CBG12045"/>
    <property type="match status" value="1"/>
</dbReference>
<dbReference type="InterPro" id="IPR013083">
    <property type="entry name" value="Znf_RING/FYVE/PHD"/>
</dbReference>
<dbReference type="GO" id="GO:0005525">
    <property type="term" value="F:GTP binding"/>
    <property type="evidence" value="ECO:0000318"/>
    <property type="project" value="GO_Central"/>
</dbReference>
<feature type="compositionally biased region" description="Basic and acidic residues" evidence="8">
    <location>
        <begin position="446"/>
        <end position="589"/>
    </location>
</feature>
<feature type="compositionally biased region" description="Low complexity" evidence="8">
    <location>
        <begin position="590"/>
        <end position="599"/>
    </location>
</feature>
<evidence type="ECO:0000256" key="2">
    <source>
        <dbReference type="ARBA" id="ARBA00022741"/>
    </source>
</evidence>
<dbReference type="Gene3D" id="1.20.58.420">
    <property type="entry name" value="AHSP"/>
    <property type="match status" value="1"/>
</dbReference>
<dbReference type="Gene3D" id="3.40.50.300">
    <property type="entry name" value="P-loop containing nucleotide triphosphate hydrolases"/>
    <property type="match status" value="1"/>
</dbReference>
<organism evidence="9 10">
    <name type="scientific">Pristionchus pacificus</name>
    <name type="common">Parasitic nematode worm</name>
    <dbReference type="NCBI Taxonomy" id="54126"/>
    <lineage>
        <taxon>Eukaryota</taxon>
        <taxon>Metazoa</taxon>
        <taxon>Ecdysozoa</taxon>
        <taxon>Nematoda</taxon>
        <taxon>Chromadorea</taxon>
        <taxon>Rhabditida</taxon>
        <taxon>Rhabditina</taxon>
        <taxon>Diplogasteromorpha</taxon>
        <taxon>Diplogasteroidea</taxon>
        <taxon>Neodiplogasteridae</taxon>
        <taxon>Pristionchus</taxon>
    </lineage>
</organism>
<gene>
    <name evidence="9" type="primary">WBGene00116702</name>
</gene>
<evidence type="ECO:0000256" key="1">
    <source>
        <dbReference type="ARBA" id="ARBA00022723"/>
    </source>
</evidence>
<dbReference type="InterPro" id="IPR027417">
    <property type="entry name" value="P-loop_NTPase"/>
</dbReference>
<evidence type="ECO:0000256" key="8">
    <source>
        <dbReference type="SAM" id="MobiDB-lite"/>
    </source>
</evidence>
<evidence type="ECO:0000256" key="4">
    <source>
        <dbReference type="ARBA" id="ARBA00022833"/>
    </source>
</evidence>
<dbReference type="Proteomes" id="UP000005239">
    <property type="component" value="Unassembled WGS sequence"/>
</dbReference>
<protein>
    <submittedName>
        <fullName evidence="9">Zinc finger protein</fullName>
    </submittedName>
</protein>
<feature type="region of interest" description="Disordered" evidence="8">
    <location>
        <begin position="621"/>
        <end position="653"/>
    </location>
</feature>
<dbReference type="PANTHER" id="PTHR16450">
    <property type="entry name" value="RING FINGER PROTEIN 186"/>
    <property type="match status" value="1"/>
</dbReference>
<dbReference type="InterPro" id="IPR003191">
    <property type="entry name" value="Guanylate-bd/ATL_C"/>
</dbReference>
<dbReference type="SMART" id="SM00184">
    <property type="entry name" value="RING"/>
    <property type="match status" value="10"/>
</dbReference>
<dbReference type="PROSITE" id="PS50089">
    <property type="entry name" value="ZF_RING_2"/>
    <property type="match status" value="10"/>
</dbReference>
<reference evidence="9" key="2">
    <citation type="submission" date="2022-06" db="UniProtKB">
        <authorList>
            <consortium name="EnsemblMetazoa"/>
        </authorList>
    </citation>
    <scope>IDENTIFICATION</scope>
    <source>
        <strain evidence="9">PS312</strain>
    </source>
</reference>
<dbReference type="GO" id="GO:0007029">
    <property type="term" value="P:endoplasmic reticulum organization"/>
    <property type="evidence" value="ECO:0000318"/>
    <property type="project" value="GO_Central"/>
</dbReference>
<dbReference type="OrthoDB" id="2135133at2759"/>
<dbReference type="PROSITE" id="PS00518">
    <property type="entry name" value="ZF_RING_1"/>
    <property type="match status" value="6"/>
</dbReference>
<dbReference type="InterPro" id="IPR001841">
    <property type="entry name" value="Znf_RING"/>
</dbReference>
<dbReference type="Gene3D" id="3.30.40.10">
    <property type="entry name" value="Zinc/RING finger domain, C3HC4 (zinc finger)"/>
    <property type="match status" value="4"/>
</dbReference>
<dbReference type="GO" id="GO:0008270">
    <property type="term" value="F:zinc ion binding"/>
    <property type="evidence" value="ECO:0007669"/>
    <property type="project" value="UniProtKB-KW"/>
</dbReference>
<proteinExistence type="inferred from homology"/>
<dbReference type="Pfam" id="PF02263">
    <property type="entry name" value="GBP"/>
    <property type="match status" value="1"/>
</dbReference>
<dbReference type="CDD" id="cd01851">
    <property type="entry name" value="GBP"/>
    <property type="match status" value="1"/>
</dbReference>
<keyword evidence="5" id="KW-0342">GTP-binding</keyword>
<keyword evidence="1" id="KW-0479">Metal-binding</keyword>
<dbReference type="Pfam" id="PF02841">
    <property type="entry name" value="GBP_C"/>
    <property type="match status" value="1"/>
</dbReference>
<feature type="region of interest" description="Disordered" evidence="8">
    <location>
        <begin position="446"/>
        <end position="599"/>
    </location>
</feature>
<accession>A0A2A6BHC5</accession>
<dbReference type="SUPFAM" id="SSF52540">
    <property type="entry name" value="P-loop containing nucleoside triphosphate hydrolases"/>
    <property type="match status" value="1"/>
</dbReference>
<keyword evidence="10" id="KW-1185">Reference proteome</keyword>
<dbReference type="GO" id="GO:0051260">
    <property type="term" value="P:protein homooligomerization"/>
    <property type="evidence" value="ECO:0000318"/>
    <property type="project" value="GO_Central"/>
</dbReference>
<comment type="similarity">
    <text evidence="7">Belongs to the TRAFAC class dynamin-like GTPase superfamily. GB1/RHD3 GTPase family.</text>
</comment>
<accession>A0A8R1YQV9</accession>
<evidence type="ECO:0000256" key="6">
    <source>
        <dbReference type="PROSITE-ProRule" id="PRU00175"/>
    </source>
</evidence>
<keyword evidence="2" id="KW-0547">Nucleotide-binding</keyword>
<dbReference type="InterPro" id="IPR030386">
    <property type="entry name" value="G_GB1_RHD3_dom"/>
</dbReference>
<dbReference type="SUPFAM" id="SSF57850">
    <property type="entry name" value="RING/U-box"/>
    <property type="match status" value="4"/>
</dbReference>
<dbReference type="InterPro" id="IPR015894">
    <property type="entry name" value="Guanylate-bd_N"/>
</dbReference>
<name>A0A2A6BHC5_PRIPA</name>
<keyword evidence="4" id="KW-0862">Zinc</keyword>
<dbReference type="InterPro" id="IPR017907">
    <property type="entry name" value="Znf_RING_CS"/>
</dbReference>
<dbReference type="SUPFAM" id="SSF48340">
    <property type="entry name" value="Interferon-induced guanylate-binding protein 1 (GBP1), C-terminal domain"/>
    <property type="match status" value="1"/>
</dbReference>
<dbReference type="InterPro" id="IPR036543">
    <property type="entry name" value="Guanylate-bd_C_sf"/>
</dbReference>
<dbReference type="EnsemblMetazoa" id="PPA27148.1">
    <property type="protein sequence ID" value="PPA27148.1"/>
    <property type="gene ID" value="WBGene00116702"/>
</dbReference>
<feature type="region of interest" description="Disordered" evidence="8">
    <location>
        <begin position="1531"/>
        <end position="1554"/>
    </location>
</feature>
<evidence type="ECO:0000256" key="3">
    <source>
        <dbReference type="ARBA" id="ARBA00022771"/>
    </source>
</evidence>
<keyword evidence="3 6" id="KW-0863">Zinc-finger</keyword>
<dbReference type="PROSITE" id="PS51715">
    <property type="entry name" value="G_GB1_RHD3"/>
    <property type="match status" value="1"/>
</dbReference>
<reference evidence="10" key="1">
    <citation type="journal article" date="2008" name="Nat. Genet.">
        <title>The Pristionchus pacificus genome provides a unique perspective on nematode lifestyle and parasitism.</title>
        <authorList>
            <person name="Dieterich C."/>
            <person name="Clifton S.W."/>
            <person name="Schuster L.N."/>
            <person name="Chinwalla A."/>
            <person name="Delehaunty K."/>
            <person name="Dinkelacker I."/>
            <person name="Fulton L."/>
            <person name="Fulton R."/>
            <person name="Godfrey J."/>
            <person name="Minx P."/>
            <person name="Mitreva M."/>
            <person name="Roeseler W."/>
            <person name="Tian H."/>
            <person name="Witte H."/>
            <person name="Yang S.P."/>
            <person name="Wilson R.K."/>
            <person name="Sommer R.J."/>
        </authorList>
    </citation>
    <scope>NUCLEOTIDE SEQUENCE [LARGE SCALE GENOMIC DNA]</scope>
    <source>
        <strain evidence="10">PS312</strain>
    </source>
</reference>
<dbReference type="GO" id="GO:0003924">
    <property type="term" value="F:GTPase activity"/>
    <property type="evidence" value="ECO:0000318"/>
    <property type="project" value="GO_Central"/>
</dbReference>
<sequence length="1754" mass="199148">MFILSSGFHLLSHRCAIRQGEPVVQPSLHTSSMNTAVQIVEKVGGSYVLNESALNKILQQKNVLNKKVAVLTVAGAFRKGKSFFLSNCVRYLQCKNSGKDWMDPTAAVTGFTWRQDRQSVTEGILMWPEPFIVKDAKGEEVAILLMDTEGAFDHKSSLTQCATVFALAALMSSVLAYNVMHDIQEDTLNHLQFFASYGRYSLDEEDSNSPFQSLLFLIRDWQNDDEYGMEAGRQLLDDTFKVHASSNASMQSLRKDIQRSFVDMKCALLPNPGNKICKGSEGTITVNDMDEDFQAELADLVPRLFDHLLLPKEIGGRTIKGAEFLEYFKTYSRLFASGKVPEPKSIFDATAEATHQWALNESLNHYNNTMKAKFAQLSTRQFFEDSRLKSIHQEISLAAVKLFTDTKKMGMLPKFLESLKLKIEAQFIEVFLKDNQNRIEMERVRKEKEEAERRRIEQERRAREELAEKEREKERMRVQMEKERKEKEEAERKRAEAARRHEEELRREREAAEQRRVEEQRRRERERREQEEEMERQMERTRRQMEQMRLESERKEREREQREREREAEHKREMERERQRRDEAEREARQAAQAAAQRAAMQFTMQPSYGGYGGYGGMSSPCDSSGSSYAPSYSNASRAGTPSGRSVGRPRGSVMDRAAMGIMPSEGKMTSNDHESLIPEAQAREFRNFISMSRAQDEAIASQDVLPHFSRTCAACFLVDPPQRFVSSACGHAVCSECADASPLACPICARTTAWARLFEDDGHSRECPVCYSEAPLARTVFVRCCHSLCVACSFQMALDTDPELVRCPVCRVASWSVLLQEELTDTDPLRTFLLNYMKSLNALPKLANMTEPTLSIVEQLMILAVACFLLTAGQCCQIVEMEAKLQAMRKDIDSLIKDNDFLDRLPVEFSSACSTCSKKSETRYAEVSTGQALCGECTNPEDSTTKRTFVKLFEGKSSRQCEICMCETPLVRRFFVGCGHLICQACTAELMLSHFSTTYPCPFCLVQSKTMQLQEVAVLKTCPICFTENPVIRRVFIECGLVVCISCQSMFFKCRMCRADSTCIQLDAELVSHTKMALESHKQRYRELIAALKKADDRNEALGAAAVLFSRACRGCDSVDPRSRVFSTECGHAVCRECADGRSTCAVCDVATEFVRLYEDANSRECGVCLAAEPMSRDVFTECGHILCTACVVQMRLDIVSNWLKRFRCPFCDKQKKYKKKGSWNARKMLEEPIESTISETDSDFVATDSDATDRASRSCFRNLRLRRKIEKILPEKRRRNDMNDFPGPHTLRFSRACRECGCYAPAERHASVACGHAVCSECADDADSSCPLCFVPARFVKLFNDEKRECEICFCDEPFERSLMTACGHVFCSACSLHHLLFSLKNWIRFCCPICRSETNLRLLREEAVEVAQIAQPDASSMSSTDSDAFLTSEKHTTSLWRKLVCLTFHDVIIIVEFKAEISLAEQCLEPYFFTDIESASMRSDARSEDSSRRTFADAIPSVIKKAIIHHSADVNEFNSTMLSPRRVTRKTKCRVHQSDSQSSDRHMNATSRSLSRDMLFHRKLIKRMHRLRKANDANESRGAEAVRFSRACIGCGAADPRHRVAAVSCGHIFCYACVMKTGGVCPIGLEPTKFRHLIEDDEAPRQCAICYCENPMERSVFVGCGHVFCSACIWTHLVGSLYAWHCFNCPFCRLYSRFTTLIEQPIKSEEDDCSSAVELSPNAATADSTSKSTNFVRRLTRFFTRKTTFKN</sequence>